<protein>
    <recommendedName>
        <fullName evidence="8 10">Aminodeoxychorismate lyase</fullName>
        <ecNumber evidence="8 10">4.1.3.38</ecNumber>
    </recommendedName>
</protein>
<reference evidence="11 12" key="1">
    <citation type="submission" date="2017-05" db="EMBL/GenBank/DDBJ databases">
        <title>Acinetobacter populi ANC 5415 (= PBJ7), whole genome shotgun sequencing project.</title>
        <authorList>
            <person name="Nemec A."/>
            <person name="Radolfova-Krizova L."/>
        </authorList>
    </citation>
    <scope>NUCLEOTIDE SEQUENCE [LARGE SCALE GENOMIC DNA]</scope>
    <source>
        <strain evidence="11 12">PBJ7</strain>
    </source>
</reference>
<dbReference type="GO" id="GO:0008153">
    <property type="term" value="P:4-aminobenzoate biosynthetic process"/>
    <property type="evidence" value="ECO:0007669"/>
    <property type="project" value="UniProtKB-UniRule"/>
</dbReference>
<dbReference type="InterPro" id="IPR001544">
    <property type="entry name" value="Aminotrans_IV"/>
</dbReference>
<proteinExistence type="inferred from homology"/>
<name>A0A1Z9YZR7_9GAMM</name>
<dbReference type="RefSeq" id="WP_087620245.1">
    <property type="nucleotide sequence ID" value="NZ_NEXX01000002.1"/>
</dbReference>
<dbReference type="InterPro" id="IPR036038">
    <property type="entry name" value="Aminotransferase-like"/>
</dbReference>
<dbReference type="PANTHER" id="PTHR42743:SF13">
    <property type="entry name" value="P-LOOP CONTAINING NUCLEOSIDE TRIPHOSPHATE HYDROLASE PROTEIN"/>
    <property type="match status" value="1"/>
</dbReference>
<comment type="similarity">
    <text evidence="2">Belongs to the class-IV pyridoxal-phosphate-dependent aminotransferase family.</text>
</comment>
<sequence length="279" mass="31943">MLYLKNGDFVDQHIVSIEDRAFLYGDGCFTTARLKAGEIMLWKRHLQRLQQAITALRINCDIDFIKNDKEKFLQHLPDGATGTIKILISRGTSARGYAIPNQSADIYFYYYPDAHCLTQPVILERVGLIAETLASSFRPLKGIKTLNRLEQIMLKSMAIQQQWDEALCFDVEQNLVEGISSNCFVFIDGIWHTPDLQCTGINGIMRQEILARMQHYQIPHQVRIISKAEISQIEAGFLCNALHPMQIMGQLVRDQDIVQSLDRQKCLQLFESLQLKELV</sequence>
<organism evidence="11 12">
    <name type="scientific">Acinetobacter populi</name>
    <dbReference type="NCBI Taxonomy" id="1582270"/>
    <lineage>
        <taxon>Bacteria</taxon>
        <taxon>Pseudomonadati</taxon>
        <taxon>Pseudomonadota</taxon>
        <taxon>Gammaproteobacteria</taxon>
        <taxon>Moraxellales</taxon>
        <taxon>Moraxellaceae</taxon>
        <taxon>Acinetobacter</taxon>
    </lineage>
</organism>
<keyword evidence="6 11" id="KW-0456">Lyase</keyword>
<dbReference type="EC" id="4.1.3.38" evidence="8 10"/>
<accession>A0A1Z9YZR7</accession>
<dbReference type="SUPFAM" id="SSF56752">
    <property type="entry name" value="D-aminoacid aminotransferase-like PLP-dependent enzymes"/>
    <property type="match status" value="1"/>
</dbReference>
<comment type="subunit">
    <text evidence="3">Homodimer.</text>
</comment>
<comment type="catalytic activity">
    <reaction evidence="9">
        <text>4-amino-4-deoxychorismate = 4-aminobenzoate + pyruvate + H(+)</text>
        <dbReference type="Rhea" id="RHEA:16201"/>
        <dbReference type="ChEBI" id="CHEBI:15361"/>
        <dbReference type="ChEBI" id="CHEBI:15378"/>
        <dbReference type="ChEBI" id="CHEBI:17836"/>
        <dbReference type="ChEBI" id="CHEBI:58406"/>
        <dbReference type="EC" id="4.1.3.38"/>
    </reaction>
</comment>
<dbReference type="InterPro" id="IPR043131">
    <property type="entry name" value="BCAT-like_N"/>
</dbReference>
<evidence type="ECO:0000256" key="5">
    <source>
        <dbReference type="ARBA" id="ARBA00022909"/>
    </source>
</evidence>
<evidence type="ECO:0000256" key="4">
    <source>
        <dbReference type="ARBA" id="ARBA00022898"/>
    </source>
</evidence>
<dbReference type="EMBL" id="NEXX01000002">
    <property type="protein sequence ID" value="OUY07698.1"/>
    <property type="molecule type" value="Genomic_DNA"/>
</dbReference>
<evidence type="ECO:0000256" key="2">
    <source>
        <dbReference type="ARBA" id="ARBA00009320"/>
    </source>
</evidence>
<dbReference type="GO" id="GO:0046656">
    <property type="term" value="P:folic acid biosynthetic process"/>
    <property type="evidence" value="ECO:0007669"/>
    <property type="project" value="UniProtKB-KW"/>
</dbReference>
<evidence type="ECO:0000256" key="10">
    <source>
        <dbReference type="NCBIfam" id="TIGR03461"/>
    </source>
</evidence>
<evidence type="ECO:0000313" key="12">
    <source>
        <dbReference type="Proteomes" id="UP000196536"/>
    </source>
</evidence>
<evidence type="ECO:0000313" key="11">
    <source>
        <dbReference type="EMBL" id="OUY07698.1"/>
    </source>
</evidence>
<dbReference type="Gene3D" id="3.20.10.10">
    <property type="entry name" value="D-amino Acid Aminotransferase, subunit A, domain 2"/>
    <property type="match status" value="1"/>
</dbReference>
<comment type="pathway">
    <text evidence="7">Cofactor biosynthesis; tetrahydrofolate biosynthesis; 4-aminobenzoate from chorismate: step 2/2.</text>
</comment>
<comment type="cofactor">
    <cofactor evidence="1">
        <name>pyridoxal 5'-phosphate</name>
        <dbReference type="ChEBI" id="CHEBI:597326"/>
    </cofactor>
</comment>
<dbReference type="InterPro" id="IPR017824">
    <property type="entry name" value="Aminodeoxychorismate_lyase_IV"/>
</dbReference>
<dbReference type="Gene3D" id="3.30.470.10">
    <property type="match status" value="1"/>
</dbReference>
<dbReference type="GO" id="GO:0030170">
    <property type="term" value="F:pyridoxal phosphate binding"/>
    <property type="evidence" value="ECO:0007669"/>
    <property type="project" value="InterPro"/>
</dbReference>
<dbReference type="NCBIfam" id="TIGR03461">
    <property type="entry name" value="pabC_Proteo"/>
    <property type="match status" value="1"/>
</dbReference>
<keyword evidence="4" id="KW-0663">Pyridoxal phosphate</keyword>
<evidence type="ECO:0000256" key="6">
    <source>
        <dbReference type="ARBA" id="ARBA00023239"/>
    </source>
</evidence>
<gene>
    <name evidence="11" type="ORF">CAP51_08150</name>
</gene>
<evidence type="ECO:0000256" key="3">
    <source>
        <dbReference type="ARBA" id="ARBA00011738"/>
    </source>
</evidence>
<dbReference type="InterPro" id="IPR043132">
    <property type="entry name" value="BCAT-like_C"/>
</dbReference>
<dbReference type="AlphaFoldDB" id="A0A1Z9YZR7"/>
<evidence type="ECO:0000256" key="9">
    <source>
        <dbReference type="ARBA" id="ARBA00049529"/>
    </source>
</evidence>
<evidence type="ECO:0000256" key="7">
    <source>
        <dbReference type="ARBA" id="ARBA00035633"/>
    </source>
</evidence>
<keyword evidence="12" id="KW-1185">Reference proteome</keyword>
<dbReference type="OrthoDB" id="9805628at2"/>
<comment type="caution">
    <text evidence="11">The sequence shown here is derived from an EMBL/GenBank/DDBJ whole genome shotgun (WGS) entry which is preliminary data.</text>
</comment>
<dbReference type="InterPro" id="IPR050571">
    <property type="entry name" value="Class-IV_PLP-Dep_Aminotrnsfr"/>
</dbReference>
<evidence type="ECO:0000256" key="1">
    <source>
        <dbReference type="ARBA" id="ARBA00001933"/>
    </source>
</evidence>
<evidence type="ECO:0000256" key="8">
    <source>
        <dbReference type="ARBA" id="ARBA00035676"/>
    </source>
</evidence>
<dbReference type="Pfam" id="PF01063">
    <property type="entry name" value="Aminotran_4"/>
    <property type="match status" value="1"/>
</dbReference>
<dbReference type="Proteomes" id="UP000196536">
    <property type="component" value="Unassembled WGS sequence"/>
</dbReference>
<keyword evidence="5" id="KW-0289">Folate biosynthesis</keyword>
<dbReference type="PANTHER" id="PTHR42743">
    <property type="entry name" value="AMINO-ACID AMINOTRANSFERASE"/>
    <property type="match status" value="1"/>
</dbReference>
<dbReference type="GO" id="GO:0008696">
    <property type="term" value="F:4-amino-4-deoxychorismate lyase activity"/>
    <property type="evidence" value="ECO:0007669"/>
    <property type="project" value="UniProtKB-UniRule"/>
</dbReference>